<reference evidence="1 2" key="1">
    <citation type="submission" date="2019-07" db="EMBL/GenBank/DDBJ databases">
        <title>Deep subsurface shale carbon reservoir microbial communities from Ohio and West Virginia, USA.</title>
        <authorList>
            <person name="Wrighton K."/>
        </authorList>
    </citation>
    <scope>NUCLEOTIDE SEQUENCE [LARGE SCALE GENOMIC DNA]</scope>
    <source>
        <strain evidence="1 2">NP_8Ht</strain>
    </source>
</reference>
<evidence type="ECO:0000313" key="2">
    <source>
        <dbReference type="Proteomes" id="UP000324282"/>
    </source>
</evidence>
<comment type="caution">
    <text evidence="1">The sequence shown here is derived from an EMBL/GenBank/DDBJ whole genome shotgun (WGS) entry which is preliminary data.</text>
</comment>
<dbReference type="Proteomes" id="UP000324282">
    <property type="component" value="Unassembled WGS sequence"/>
</dbReference>
<dbReference type="EMBL" id="VNHQ01000002">
    <property type="protein sequence ID" value="TYP67330.1"/>
    <property type="molecule type" value="Genomic_DNA"/>
</dbReference>
<proteinExistence type="predicted"/>
<name>A0A5S5BMG4_STUST</name>
<evidence type="ECO:0000313" key="1">
    <source>
        <dbReference type="EMBL" id="TYP67330.1"/>
    </source>
</evidence>
<accession>A0A5S5BMG4</accession>
<protein>
    <submittedName>
        <fullName evidence="1">Uncharacterized protein</fullName>
    </submittedName>
</protein>
<gene>
    <name evidence="1" type="ORF">A9A72_10236</name>
</gene>
<dbReference type="RefSeq" id="WP_187433478.1">
    <property type="nucleotide sequence ID" value="NZ_VNHQ01000002.1"/>
</dbReference>
<sequence length="54" mass="6128">MTYEIRDDPDDLPIPCATFAEAERRGRRRAARIGSPVLIYEIDSRSGERFVGVC</sequence>
<dbReference type="AlphaFoldDB" id="A0A5S5BMG4"/>
<organism evidence="1 2">
    <name type="scientific">Stutzerimonas stutzeri</name>
    <name type="common">Pseudomonas stutzeri</name>
    <dbReference type="NCBI Taxonomy" id="316"/>
    <lineage>
        <taxon>Bacteria</taxon>
        <taxon>Pseudomonadati</taxon>
        <taxon>Pseudomonadota</taxon>
        <taxon>Gammaproteobacteria</taxon>
        <taxon>Pseudomonadales</taxon>
        <taxon>Pseudomonadaceae</taxon>
        <taxon>Stutzerimonas</taxon>
    </lineage>
</organism>